<evidence type="ECO:0000256" key="4">
    <source>
        <dbReference type="ARBA" id="ARBA00022553"/>
    </source>
</evidence>
<dbReference type="GO" id="GO:0004673">
    <property type="term" value="F:protein histidine kinase activity"/>
    <property type="evidence" value="ECO:0007669"/>
    <property type="project" value="UniProtKB-EC"/>
</dbReference>
<dbReference type="Pfam" id="PF00672">
    <property type="entry name" value="HAMP"/>
    <property type="match status" value="1"/>
</dbReference>
<dbReference type="GO" id="GO:0005886">
    <property type="term" value="C:plasma membrane"/>
    <property type="evidence" value="ECO:0007669"/>
    <property type="project" value="TreeGrafter"/>
</dbReference>
<dbReference type="RefSeq" id="WP_111211677.1">
    <property type="nucleotide sequence ID" value="NZ_POTY01000001.1"/>
</dbReference>
<gene>
    <name evidence="14" type="ORF">C1I95_00275</name>
</gene>
<comment type="subcellular location">
    <subcellularLocation>
        <location evidence="2">Membrane</location>
    </subcellularLocation>
</comment>
<evidence type="ECO:0000259" key="11">
    <source>
        <dbReference type="PROSITE" id="PS50109"/>
    </source>
</evidence>
<keyword evidence="6" id="KW-0812">Transmembrane</keyword>
<evidence type="ECO:0000256" key="3">
    <source>
        <dbReference type="ARBA" id="ARBA00012438"/>
    </source>
</evidence>
<dbReference type="Pfam" id="PF08376">
    <property type="entry name" value="NIT"/>
    <property type="match status" value="1"/>
</dbReference>
<evidence type="ECO:0000313" key="14">
    <source>
        <dbReference type="EMBL" id="PZG24392.1"/>
    </source>
</evidence>
<dbReference type="GO" id="GO:0000160">
    <property type="term" value="P:phosphorelay signal transduction system"/>
    <property type="evidence" value="ECO:0007669"/>
    <property type="project" value="UniProtKB-KW"/>
</dbReference>
<keyword evidence="4" id="KW-0597">Phosphoprotein</keyword>
<evidence type="ECO:0000256" key="6">
    <source>
        <dbReference type="ARBA" id="ARBA00022692"/>
    </source>
</evidence>
<dbReference type="SMART" id="SM00387">
    <property type="entry name" value="HATPase_c"/>
    <property type="match status" value="1"/>
</dbReference>
<feature type="region of interest" description="Disordered" evidence="10">
    <location>
        <begin position="688"/>
        <end position="720"/>
    </location>
</feature>
<evidence type="ECO:0000256" key="2">
    <source>
        <dbReference type="ARBA" id="ARBA00004370"/>
    </source>
</evidence>
<evidence type="ECO:0000313" key="15">
    <source>
        <dbReference type="Proteomes" id="UP000248924"/>
    </source>
</evidence>
<keyword evidence="8" id="KW-0472">Membrane</keyword>
<dbReference type="EC" id="2.7.13.3" evidence="3"/>
<evidence type="ECO:0000259" key="13">
    <source>
        <dbReference type="PROSITE" id="PS50906"/>
    </source>
</evidence>
<dbReference type="Pfam" id="PF02518">
    <property type="entry name" value="HATPase_c"/>
    <property type="match status" value="1"/>
</dbReference>
<keyword evidence="5" id="KW-0808">Transferase</keyword>
<name>A0A2W2EJ85_9ACTN</name>
<dbReference type="EMBL" id="POTY01000001">
    <property type="protein sequence ID" value="PZG24392.1"/>
    <property type="molecule type" value="Genomic_DNA"/>
</dbReference>
<dbReference type="InterPro" id="IPR003660">
    <property type="entry name" value="HAMP_dom"/>
</dbReference>
<dbReference type="PANTHER" id="PTHR45436:SF5">
    <property type="entry name" value="SENSOR HISTIDINE KINASE TRCS"/>
    <property type="match status" value="1"/>
</dbReference>
<dbReference type="PROSITE" id="PS50109">
    <property type="entry name" value="HIS_KIN"/>
    <property type="match status" value="1"/>
</dbReference>
<reference evidence="14 15" key="1">
    <citation type="submission" date="2018-01" db="EMBL/GenBank/DDBJ databases">
        <title>Draft genome sequence of Jishengella sp. NA12.</title>
        <authorList>
            <person name="Sahin N."/>
            <person name="Ay H."/>
            <person name="Saygin H."/>
        </authorList>
    </citation>
    <scope>NUCLEOTIDE SEQUENCE [LARGE SCALE GENOMIC DNA]</scope>
    <source>
        <strain evidence="14 15">NA12</strain>
    </source>
</reference>
<dbReference type="AlphaFoldDB" id="A0A2W2EJ85"/>
<dbReference type="InterPro" id="IPR005467">
    <property type="entry name" value="His_kinase_dom"/>
</dbReference>
<proteinExistence type="predicted"/>
<comment type="catalytic activity">
    <reaction evidence="1">
        <text>ATP + protein L-histidine = ADP + protein N-phospho-L-histidine.</text>
        <dbReference type="EC" id="2.7.13.3"/>
    </reaction>
</comment>
<evidence type="ECO:0000256" key="5">
    <source>
        <dbReference type="ARBA" id="ARBA00022679"/>
    </source>
</evidence>
<keyword evidence="7 14" id="KW-0418">Kinase</keyword>
<dbReference type="InterPro" id="IPR050428">
    <property type="entry name" value="TCS_sensor_his_kinase"/>
</dbReference>
<dbReference type="SMART" id="SM00304">
    <property type="entry name" value="HAMP"/>
    <property type="match status" value="1"/>
</dbReference>
<dbReference type="PROSITE" id="PS50885">
    <property type="entry name" value="HAMP"/>
    <property type="match status" value="1"/>
</dbReference>
<evidence type="ECO:0000256" key="7">
    <source>
        <dbReference type="ARBA" id="ARBA00022777"/>
    </source>
</evidence>
<dbReference type="PROSITE" id="PS50906">
    <property type="entry name" value="NIT"/>
    <property type="match status" value="1"/>
</dbReference>
<evidence type="ECO:0000256" key="1">
    <source>
        <dbReference type="ARBA" id="ARBA00000085"/>
    </source>
</evidence>
<sequence length="797" mass="85740">MRSRTTNLRTKVIALLASLVALWAFAAWVTLREGVSLLGVQTIDSQIVSPSEPLLLDLQVERRLAVAYLGGPNAARKEALDAARQAVDENAAAFKSSARSWRASLAAGATAEERVDEAIAELDDLVGVRESIDARSIDRATTVKTYSTLIESLFEIYDVVGTLDDVEIQQDTRNLIELYRLRELISQEDALLSGVLAAGRMTPAEQFQFTELVIAQRFLSARTPSQLNETDRADFNQVITGPAFVQLRQLENRILDSRDTTRPPVTAADWNDGSGAALTHLQEMVLGSGDNVVQRAVPVAVGVIVRLVLAAGLGLLAVIASIIVSVTTARALVAQLQRLRDAAHQLADDRLPAVVERLQHGEKVDIAAEAPPLDFGADEIGQVGQAFNRVQETAIRTAVEQAELRRSVRDVFLSLARRTQALVHRQLTLLDEMERREQDADDLENLFRVDHLATRMRRNAENLIVLSGSTPGRAWRRELPMVDIARGAVQEVEDYTRVRVLPFGQVRIAGRVAGDVIHLLAELIENALSFSPPHTEVEVRGQSVARGFAIEIEDRGLGMSEEDLAAANERIATPTEFNLDDANQLGLFVISHLAVKHGISVRLKASPYGGTTAVVLIPMDLVNDAEDATTSSTGGGNPGSTADPAIAGHGSRAAALNPTSVAVAEQPLNPPTVELPAVARPAQLRKAADAAASRVDEPASGTIPTAQPPAPTAAHTEGGLPMRRRQANLAPQLRDGAAQEEQTPGDADEGRSPDAVRNLMSSYQSGTVRGRRDAARSLGDAEPHPAVDDSSATETDR</sequence>
<comment type="caution">
    <text evidence="14">The sequence shown here is derived from an EMBL/GenBank/DDBJ whole genome shotgun (WGS) entry which is preliminary data.</text>
</comment>
<keyword evidence="15" id="KW-1185">Reference proteome</keyword>
<feature type="compositionally biased region" description="Basic and acidic residues" evidence="10">
    <location>
        <begin position="770"/>
        <end position="787"/>
    </location>
</feature>
<dbReference type="OrthoDB" id="4349881at2"/>
<evidence type="ECO:0000259" key="12">
    <source>
        <dbReference type="PROSITE" id="PS50885"/>
    </source>
</evidence>
<dbReference type="InterPro" id="IPR003594">
    <property type="entry name" value="HATPase_dom"/>
</dbReference>
<dbReference type="Proteomes" id="UP000248924">
    <property type="component" value="Unassembled WGS sequence"/>
</dbReference>
<organism evidence="14 15">
    <name type="scientific">Micromonospora craterilacus</name>
    <dbReference type="NCBI Taxonomy" id="1655439"/>
    <lineage>
        <taxon>Bacteria</taxon>
        <taxon>Bacillati</taxon>
        <taxon>Actinomycetota</taxon>
        <taxon>Actinomycetes</taxon>
        <taxon>Micromonosporales</taxon>
        <taxon>Micromonosporaceae</taxon>
        <taxon>Micromonospora</taxon>
    </lineage>
</organism>
<dbReference type="Gene3D" id="3.30.565.10">
    <property type="entry name" value="Histidine kinase-like ATPase, C-terminal domain"/>
    <property type="match status" value="1"/>
</dbReference>
<evidence type="ECO:0000256" key="9">
    <source>
        <dbReference type="ARBA" id="ARBA00023012"/>
    </source>
</evidence>
<dbReference type="SUPFAM" id="SSF55874">
    <property type="entry name" value="ATPase domain of HSP90 chaperone/DNA topoisomerase II/histidine kinase"/>
    <property type="match status" value="1"/>
</dbReference>
<keyword evidence="9" id="KW-0902">Two-component regulatory system</keyword>
<protein>
    <recommendedName>
        <fullName evidence="3">histidine kinase</fullName>
        <ecNumber evidence="3">2.7.13.3</ecNumber>
    </recommendedName>
</protein>
<evidence type="ECO:0000256" key="8">
    <source>
        <dbReference type="ARBA" id="ARBA00022989"/>
    </source>
</evidence>
<evidence type="ECO:0000256" key="10">
    <source>
        <dbReference type="SAM" id="MobiDB-lite"/>
    </source>
</evidence>
<dbReference type="InterPro" id="IPR036890">
    <property type="entry name" value="HATPase_C_sf"/>
</dbReference>
<feature type="region of interest" description="Disordered" evidence="10">
    <location>
        <begin position="627"/>
        <end position="647"/>
    </location>
</feature>
<dbReference type="InterPro" id="IPR010910">
    <property type="entry name" value="Nitrate/nitrite_sensing_bac"/>
</dbReference>
<dbReference type="Gene3D" id="6.10.340.10">
    <property type="match status" value="1"/>
</dbReference>
<feature type="domain" description="HAMP" evidence="12">
    <location>
        <begin position="330"/>
        <end position="399"/>
    </location>
</feature>
<keyword evidence="8" id="KW-1133">Transmembrane helix</keyword>
<feature type="region of interest" description="Disordered" evidence="10">
    <location>
        <begin position="732"/>
        <end position="797"/>
    </location>
</feature>
<dbReference type="PANTHER" id="PTHR45436">
    <property type="entry name" value="SENSOR HISTIDINE KINASE YKOH"/>
    <property type="match status" value="1"/>
</dbReference>
<feature type="domain" description="NIT" evidence="13">
    <location>
        <begin position="49"/>
        <end position="299"/>
    </location>
</feature>
<accession>A0A2W2EJ85</accession>
<dbReference type="InterPro" id="IPR013587">
    <property type="entry name" value="Nitrate/nitrite_sensing"/>
</dbReference>
<feature type="domain" description="Histidine kinase" evidence="11">
    <location>
        <begin position="516"/>
        <end position="621"/>
    </location>
</feature>